<dbReference type="GeneID" id="72005789"/>
<organism evidence="2 3">
    <name type="scientific">Rhodofomes roseus</name>
    <dbReference type="NCBI Taxonomy" id="34475"/>
    <lineage>
        <taxon>Eukaryota</taxon>
        <taxon>Fungi</taxon>
        <taxon>Dikarya</taxon>
        <taxon>Basidiomycota</taxon>
        <taxon>Agaricomycotina</taxon>
        <taxon>Agaricomycetes</taxon>
        <taxon>Polyporales</taxon>
        <taxon>Rhodofomes</taxon>
    </lineage>
</organism>
<dbReference type="SMART" id="SM00256">
    <property type="entry name" value="FBOX"/>
    <property type="match status" value="1"/>
</dbReference>
<sequence length="467" mass="52820">MPQARCNALPPEVWHQVISYLSKIDICLCRLISHKFNDMAVNEALAELSITIGSRARHGEPAASEFQSAQEQVARTSSLIDRITHDPTFASFVRRLVVHFYGWRQHQMEILVDALCSLHRLQSFTWFGARLVPSDNILHALERGCPSLRVLSLPLQTYQNRKLSHSILSRLRSISVTPPEFGTTIRTTLTSLSCNTSLESLCFLRMFYSRPADIPLAHLPNLLELEVAFTDTYDGLGEAVRQAPQLQSLCLFWITHEVDEVIHEVVAAISHLPNLAMLAIQHGTTYTPIPAAACAQFCAALRGRARLRRLFCNLRIRHDDCAAHLDMLATLPNLEILALVTEDVLCVEFLAELQRCLPAQLSVLMLSHTYADSHGPQAFLRFWQHFSNLSFLRVEAWAAPGLTAHDIVHHAGKSLQLVQYRGDVLDVEHWEDGQTMLWPWSTQKILLRGIEDSGCEGWNWYMRHSLA</sequence>
<dbReference type="Pfam" id="PF12937">
    <property type="entry name" value="F-box-like"/>
    <property type="match status" value="1"/>
</dbReference>
<dbReference type="CDD" id="cd09917">
    <property type="entry name" value="F-box_SF"/>
    <property type="match status" value="1"/>
</dbReference>
<proteinExistence type="predicted"/>
<reference evidence="2 3" key="1">
    <citation type="journal article" date="2021" name="Environ. Microbiol.">
        <title>Gene family expansions and transcriptome signatures uncover fungal adaptations to wood decay.</title>
        <authorList>
            <person name="Hage H."/>
            <person name="Miyauchi S."/>
            <person name="Viragh M."/>
            <person name="Drula E."/>
            <person name="Min B."/>
            <person name="Chaduli D."/>
            <person name="Navarro D."/>
            <person name="Favel A."/>
            <person name="Norest M."/>
            <person name="Lesage-Meessen L."/>
            <person name="Balint B."/>
            <person name="Merenyi Z."/>
            <person name="de Eugenio L."/>
            <person name="Morin E."/>
            <person name="Martinez A.T."/>
            <person name="Baldrian P."/>
            <person name="Stursova M."/>
            <person name="Martinez M.J."/>
            <person name="Novotny C."/>
            <person name="Magnuson J.K."/>
            <person name="Spatafora J.W."/>
            <person name="Maurice S."/>
            <person name="Pangilinan J."/>
            <person name="Andreopoulos W."/>
            <person name="LaButti K."/>
            <person name="Hundley H."/>
            <person name="Na H."/>
            <person name="Kuo A."/>
            <person name="Barry K."/>
            <person name="Lipzen A."/>
            <person name="Henrissat B."/>
            <person name="Riley R."/>
            <person name="Ahrendt S."/>
            <person name="Nagy L.G."/>
            <person name="Grigoriev I.V."/>
            <person name="Martin F."/>
            <person name="Rosso M.N."/>
        </authorList>
    </citation>
    <scope>NUCLEOTIDE SEQUENCE [LARGE SCALE GENOMIC DNA]</scope>
    <source>
        <strain evidence="2 3">CIRM-BRFM 1785</strain>
    </source>
</reference>
<dbReference type="InterPro" id="IPR036047">
    <property type="entry name" value="F-box-like_dom_sf"/>
</dbReference>
<dbReference type="Proteomes" id="UP000814176">
    <property type="component" value="Unassembled WGS sequence"/>
</dbReference>
<accession>A0ABQ8K2N8</accession>
<comment type="caution">
    <text evidence="2">The sequence shown here is derived from an EMBL/GenBank/DDBJ whole genome shotgun (WGS) entry which is preliminary data.</text>
</comment>
<dbReference type="SUPFAM" id="SSF52047">
    <property type="entry name" value="RNI-like"/>
    <property type="match status" value="1"/>
</dbReference>
<feature type="domain" description="F-box" evidence="1">
    <location>
        <begin position="9"/>
        <end position="49"/>
    </location>
</feature>
<dbReference type="SUPFAM" id="SSF81383">
    <property type="entry name" value="F-box domain"/>
    <property type="match status" value="1"/>
</dbReference>
<gene>
    <name evidence="2" type="ORF">C8Q71DRAFT_784977</name>
</gene>
<dbReference type="RefSeq" id="XP_047773871.1">
    <property type="nucleotide sequence ID" value="XM_047925057.1"/>
</dbReference>
<dbReference type="InterPro" id="IPR032675">
    <property type="entry name" value="LRR_dom_sf"/>
</dbReference>
<evidence type="ECO:0000259" key="1">
    <source>
        <dbReference type="SMART" id="SM00256"/>
    </source>
</evidence>
<dbReference type="EMBL" id="JADCUA010000030">
    <property type="protein sequence ID" value="KAH9830576.1"/>
    <property type="molecule type" value="Genomic_DNA"/>
</dbReference>
<dbReference type="Gene3D" id="3.80.10.10">
    <property type="entry name" value="Ribonuclease Inhibitor"/>
    <property type="match status" value="1"/>
</dbReference>
<evidence type="ECO:0000313" key="3">
    <source>
        <dbReference type="Proteomes" id="UP000814176"/>
    </source>
</evidence>
<keyword evidence="3" id="KW-1185">Reference proteome</keyword>
<protein>
    <recommendedName>
        <fullName evidence="1">F-box domain-containing protein</fullName>
    </recommendedName>
</protein>
<evidence type="ECO:0000313" key="2">
    <source>
        <dbReference type="EMBL" id="KAH9830576.1"/>
    </source>
</evidence>
<dbReference type="InterPro" id="IPR001810">
    <property type="entry name" value="F-box_dom"/>
</dbReference>
<name>A0ABQ8K2N8_9APHY</name>